<comment type="caution">
    <text evidence="1">The sequence shown here is derived from an EMBL/GenBank/DDBJ whole genome shotgun (WGS) entry which is preliminary data.</text>
</comment>
<organism evidence="1 2">
    <name type="scientific">Brassica napus</name>
    <name type="common">Rape</name>
    <dbReference type="NCBI Taxonomy" id="3708"/>
    <lineage>
        <taxon>Eukaryota</taxon>
        <taxon>Viridiplantae</taxon>
        <taxon>Streptophyta</taxon>
        <taxon>Embryophyta</taxon>
        <taxon>Tracheophyta</taxon>
        <taxon>Spermatophyta</taxon>
        <taxon>Magnoliopsida</taxon>
        <taxon>eudicotyledons</taxon>
        <taxon>Gunneridae</taxon>
        <taxon>Pentapetalae</taxon>
        <taxon>rosids</taxon>
        <taxon>malvids</taxon>
        <taxon>Brassicales</taxon>
        <taxon>Brassicaceae</taxon>
        <taxon>Brassiceae</taxon>
        <taxon>Brassica</taxon>
    </lineage>
</organism>
<sequence length="81" mass="9631">NKKTTCGKERERREKGDLSFLSGVRPARERFFWPLLRRLSPIALSELWIGTILQRWFPRVEGRRGRVEANGVRRDACMCQW</sequence>
<evidence type="ECO:0000313" key="1">
    <source>
        <dbReference type="EMBL" id="KAH0890764.1"/>
    </source>
</evidence>
<feature type="non-terminal residue" evidence="1">
    <location>
        <position position="1"/>
    </location>
</feature>
<accession>A0ABQ8AE07</accession>
<proteinExistence type="predicted"/>
<protein>
    <submittedName>
        <fullName evidence="1">Uncharacterized protein</fullName>
    </submittedName>
</protein>
<reference evidence="1 2" key="1">
    <citation type="submission" date="2021-05" db="EMBL/GenBank/DDBJ databases">
        <title>Genome Assembly of Synthetic Allotetraploid Brassica napus Reveals Homoeologous Exchanges between Subgenomes.</title>
        <authorList>
            <person name="Davis J.T."/>
        </authorList>
    </citation>
    <scope>NUCLEOTIDE SEQUENCE [LARGE SCALE GENOMIC DNA]</scope>
    <source>
        <strain evidence="2">cv. Da-Ae</strain>
        <tissue evidence="1">Seedling</tissue>
    </source>
</reference>
<name>A0ABQ8AE07_BRANA</name>
<dbReference type="EMBL" id="JAGKQM010000013">
    <property type="protein sequence ID" value="KAH0890764.1"/>
    <property type="molecule type" value="Genomic_DNA"/>
</dbReference>
<dbReference type="Proteomes" id="UP000824890">
    <property type="component" value="Unassembled WGS sequence"/>
</dbReference>
<gene>
    <name evidence="1" type="ORF">HID58_053193</name>
</gene>
<evidence type="ECO:0000313" key="2">
    <source>
        <dbReference type="Proteomes" id="UP000824890"/>
    </source>
</evidence>
<keyword evidence="2" id="KW-1185">Reference proteome</keyword>